<dbReference type="EMBL" id="REGN01011759">
    <property type="protein sequence ID" value="RMZ96942.1"/>
    <property type="molecule type" value="Genomic_DNA"/>
</dbReference>
<evidence type="ECO:0000313" key="1">
    <source>
        <dbReference type="EMBL" id="RMZ96942.1"/>
    </source>
</evidence>
<proteinExistence type="predicted"/>
<evidence type="ECO:0000313" key="2">
    <source>
        <dbReference type="Proteomes" id="UP000276133"/>
    </source>
</evidence>
<keyword evidence="2" id="KW-1185">Reference proteome</keyword>
<dbReference type="AlphaFoldDB" id="A0A3M7PD04"/>
<name>A0A3M7PD04_BRAPC</name>
<protein>
    <submittedName>
        <fullName evidence="1">Uncharacterized protein</fullName>
    </submittedName>
</protein>
<comment type="caution">
    <text evidence="1">The sequence shown here is derived from an EMBL/GenBank/DDBJ whole genome shotgun (WGS) entry which is preliminary data.</text>
</comment>
<reference evidence="1 2" key="1">
    <citation type="journal article" date="2018" name="Sci. Rep.">
        <title>Genomic signatures of local adaptation to the degree of environmental predictability in rotifers.</title>
        <authorList>
            <person name="Franch-Gras L."/>
            <person name="Hahn C."/>
            <person name="Garcia-Roger E.M."/>
            <person name="Carmona M.J."/>
            <person name="Serra M."/>
            <person name="Gomez A."/>
        </authorList>
    </citation>
    <scope>NUCLEOTIDE SEQUENCE [LARGE SCALE GENOMIC DNA]</scope>
    <source>
        <strain evidence="1">HYR1</strain>
    </source>
</reference>
<organism evidence="1 2">
    <name type="scientific">Brachionus plicatilis</name>
    <name type="common">Marine rotifer</name>
    <name type="synonym">Brachionus muelleri</name>
    <dbReference type="NCBI Taxonomy" id="10195"/>
    <lineage>
        <taxon>Eukaryota</taxon>
        <taxon>Metazoa</taxon>
        <taxon>Spiralia</taxon>
        <taxon>Gnathifera</taxon>
        <taxon>Rotifera</taxon>
        <taxon>Eurotatoria</taxon>
        <taxon>Monogononta</taxon>
        <taxon>Pseudotrocha</taxon>
        <taxon>Ploima</taxon>
        <taxon>Brachionidae</taxon>
        <taxon>Brachionus</taxon>
    </lineage>
</organism>
<gene>
    <name evidence="1" type="ORF">BpHYR1_009200</name>
</gene>
<accession>A0A3M7PD04</accession>
<sequence length="167" mass="19846">IIQKLYFFLIELKLEFLGFIKVLKLGLTKIFEAINKLQSFCRAWNSVTQNLYNIKTCKLFQNTICASRFLEADENLASKSKMSNNFPLKTIQLEIQCVNLMVESGHTHYFTLLKVIYFPTPPQFIEHVDYFNKTKCAKNKQINWYLWLYWTVHQILNANINPRNLKR</sequence>
<feature type="non-terminal residue" evidence="1">
    <location>
        <position position="1"/>
    </location>
</feature>
<dbReference type="Proteomes" id="UP000276133">
    <property type="component" value="Unassembled WGS sequence"/>
</dbReference>